<keyword evidence="3" id="KW-1185">Reference proteome</keyword>
<name>A0ABS9NPP4_9NEIS</name>
<protein>
    <recommendedName>
        <fullName evidence="1">Cyanate hydratase N-terminal domain-containing protein</fullName>
    </recommendedName>
</protein>
<accession>A0ABS9NPP4</accession>
<dbReference type="Proteomes" id="UP001298424">
    <property type="component" value="Unassembled WGS sequence"/>
</dbReference>
<comment type="caution">
    <text evidence="2">The sequence shown here is derived from an EMBL/GenBank/DDBJ whole genome shotgun (WGS) entry which is preliminary data.</text>
</comment>
<dbReference type="Pfam" id="PF21291">
    <property type="entry name" value="CYNS_N"/>
    <property type="match status" value="1"/>
</dbReference>
<dbReference type="RefSeq" id="WP_238748012.1">
    <property type="nucleotide sequence ID" value="NZ_JAKOOW010000028.1"/>
</dbReference>
<dbReference type="EMBL" id="JAKOOW010000028">
    <property type="protein sequence ID" value="MCG6504517.1"/>
    <property type="molecule type" value="Genomic_DNA"/>
</dbReference>
<evidence type="ECO:0000313" key="2">
    <source>
        <dbReference type="EMBL" id="MCG6504517.1"/>
    </source>
</evidence>
<dbReference type="InterPro" id="IPR048564">
    <property type="entry name" value="CYNS_N"/>
</dbReference>
<gene>
    <name evidence="2" type="ORF">MB824_08410</name>
</gene>
<proteinExistence type="predicted"/>
<reference evidence="2 3" key="1">
    <citation type="submission" date="2022-02" db="EMBL/GenBank/DDBJ databases">
        <title>Genome sequence data of Kingella unionensis sp. nov. strain CICC 24913 (CCUG 75125).</title>
        <authorList>
            <person name="Xiao M."/>
        </authorList>
    </citation>
    <scope>NUCLEOTIDE SEQUENCE [LARGE SCALE GENOMIC DNA]</scope>
    <source>
        <strain evidence="2 3">CICC 24913</strain>
    </source>
</reference>
<organism evidence="2 3">
    <name type="scientific">Kingella pumchi</name>
    <dbReference type="NCBI Taxonomy" id="2779506"/>
    <lineage>
        <taxon>Bacteria</taxon>
        <taxon>Pseudomonadati</taxon>
        <taxon>Pseudomonadota</taxon>
        <taxon>Betaproteobacteria</taxon>
        <taxon>Neisseriales</taxon>
        <taxon>Neisseriaceae</taxon>
        <taxon>Kingella</taxon>
    </lineage>
</organism>
<feature type="domain" description="Cyanate hydratase N-terminal" evidence="1">
    <location>
        <begin position="29"/>
        <end position="66"/>
    </location>
</feature>
<evidence type="ECO:0000313" key="3">
    <source>
        <dbReference type="Proteomes" id="UP001298424"/>
    </source>
</evidence>
<evidence type="ECO:0000259" key="1">
    <source>
        <dbReference type="Pfam" id="PF21291"/>
    </source>
</evidence>
<sequence length="67" mass="7417">MKPTDTERAARAVRSLKKQTTDAERLHLWQQTAAAQGLSGEFALAARIGAEPYSEEQARMVAELFGR</sequence>